<feature type="binding site" evidence="7">
    <location>
        <position position="194"/>
    </location>
    <ligand>
        <name>Zn(2+)</name>
        <dbReference type="ChEBI" id="CHEBI:29105"/>
    </ligand>
</feature>
<evidence type="ECO:0000313" key="9">
    <source>
        <dbReference type="Proteomes" id="UP000183002"/>
    </source>
</evidence>
<dbReference type="UniPathway" id="UPA00545">
    <property type="reaction ID" value="UER00826"/>
</dbReference>
<dbReference type="InterPro" id="IPR027449">
    <property type="entry name" value="KduI_N"/>
</dbReference>
<dbReference type="EC" id="5.3.1.17" evidence="7"/>
<evidence type="ECO:0000256" key="5">
    <source>
        <dbReference type="ARBA" id="ARBA00022833"/>
    </source>
</evidence>
<dbReference type="RefSeq" id="WP_050519730.1">
    <property type="nucleotide sequence ID" value="NZ_FOCO01000015.1"/>
</dbReference>
<evidence type="ECO:0000256" key="2">
    <source>
        <dbReference type="ARBA" id="ARBA00005148"/>
    </source>
</evidence>
<dbReference type="InterPro" id="IPR014710">
    <property type="entry name" value="RmlC-like_jellyroll"/>
</dbReference>
<comment type="pathway">
    <text evidence="2 7">Glycan metabolism; pectin degradation; 2-dehydro-3-deoxy-D-gluconate from pectin: step 4/5.</text>
</comment>
<dbReference type="CDD" id="cd20491">
    <property type="entry name" value="cupin_KduI_C"/>
    <property type="match status" value="1"/>
</dbReference>
<evidence type="ECO:0000256" key="7">
    <source>
        <dbReference type="HAMAP-Rule" id="MF_00687"/>
    </source>
</evidence>
<dbReference type="InterPro" id="IPR007045">
    <property type="entry name" value="KduI"/>
</dbReference>
<dbReference type="PANTHER" id="PTHR38461">
    <property type="entry name" value="4-DEOXY-L-THREO-5-HEXOSULOSE-URONATE KETOL-ISOMERASE"/>
    <property type="match status" value="1"/>
</dbReference>
<evidence type="ECO:0000256" key="1">
    <source>
        <dbReference type="ARBA" id="ARBA00000552"/>
    </source>
</evidence>
<dbReference type="NCBIfam" id="NF002091">
    <property type="entry name" value="PRK00924.1"/>
    <property type="match status" value="1"/>
</dbReference>
<feature type="binding site" evidence="7">
    <location>
        <position position="199"/>
    </location>
    <ligand>
        <name>Zn(2+)</name>
        <dbReference type="ChEBI" id="CHEBI:29105"/>
    </ligand>
</feature>
<evidence type="ECO:0000256" key="3">
    <source>
        <dbReference type="ARBA" id="ARBA00008086"/>
    </source>
</evidence>
<dbReference type="PIRSF" id="PIRSF006625">
    <property type="entry name" value="KduI"/>
    <property type="match status" value="1"/>
</dbReference>
<proteinExistence type="inferred from homology"/>
<dbReference type="HAMAP" id="MF_00687">
    <property type="entry name" value="KduI"/>
    <property type="match status" value="1"/>
</dbReference>
<name>A0A1H8GWD0_9RHOB</name>
<keyword evidence="4 7" id="KW-0479">Metal-binding</keyword>
<dbReference type="GO" id="GO:0019698">
    <property type="term" value="P:D-galacturonate catabolic process"/>
    <property type="evidence" value="ECO:0007669"/>
    <property type="project" value="TreeGrafter"/>
</dbReference>
<accession>A0A1H8GWD0</accession>
<dbReference type="GO" id="GO:0008270">
    <property type="term" value="F:zinc ion binding"/>
    <property type="evidence" value="ECO:0007669"/>
    <property type="project" value="UniProtKB-UniRule"/>
</dbReference>
<dbReference type="PANTHER" id="PTHR38461:SF1">
    <property type="entry name" value="4-DEOXY-L-THREO-5-HEXOSULOSE-URONATE KETOL-ISOMERASE"/>
    <property type="match status" value="1"/>
</dbReference>
<feature type="binding site" evidence="7">
    <location>
        <position position="192"/>
    </location>
    <ligand>
        <name>Zn(2+)</name>
        <dbReference type="ChEBI" id="CHEBI:29105"/>
    </ligand>
</feature>
<gene>
    <name evidence="7" type="primary">kduI</name>
    <name evidence="8" type="ORF">SAMN05216227_101528</name>
</gene>
<dbReference type="STRING" id="1077947.SAMN05216227_101528"/>
<sequence length="274" mass="30133">MLTVETRHAVHQDHAKGMDTTALRQHFLTPGMFADGEIRLVYSHYDRFVMGGAVPNGGSLTLDHVTETRTPNFLDRREMGIVNIGGDGVVKAAGASHKMARGDVLYLGMGSGPVTFEGAGRFYITSAPAHRTCPTRLLSVGDAKEVRLGAAETSNDRTIRQFIHPNVMESCQLVLGYTSLHNGSVWNTMPAHIHDRRMEAYLYFDMKPEARVLHLMGEPTETRHMFIANEEGVLSPPWSIHSGAGIGAYSFIWAMAGDNVDFTDMDMLSVEGLL</sequence>
<dbReference type="InterPro" id="IPR011051">
    <property type="entry name" value="RmlC_Cupin_sf"/>
</dbReference>
<reference evidence="8 9" key="1">
    <citation type="submission" date="2016-10" db="EMBL/GenBank/DDBJ databases">
        <authorList>
            <person name="de Groot N.N."/>
        </authorList>
    </citation>
    <scope>NUCLEOTIDE SEQUENCE [LARGE SCALE GENOMIC DNA]</scope>
    <source>
        <strain evidence="8 9">CGMCC 1.10836</strain>
    </source>
</reference>
<dbReference type="Gene3D" id="2.60.120.10">
    <property type="entry name" value="Jelly Rolls"/>
    <property type="match status" value="1"/>
</dbReference>
<dbReference type="GO" id="GO:0008697">
    <property type="term" value="F:4-deoxy-L-threo-5-hexosulose-uronate ketol-isomerase activity"/>
    <property type="evidence" value="ECO:0007669"/>
    <property type="project" value="UniProtKB-UniRule"/>
</dbReference>
<dbReference type="GO" id="GO:0042840">
    <property type="term" value="P:D-glucuronate catabolic process"/>
    <property type="evidence" value="ECO:0007669"/>
    <property type="project" value="TreeGrafter"/>
</dbReference>
<dbReference type="SUPFAM" id="SSF51182">
    <property type="entry name" value="RmlC-like cupins"/>
    <property type="match status" value="1"/>
</dbReference>
<protein>
    <recommendedName>
        <fullName evidence="7">4-deoxy-L-threo-5-hexosulose-uronate ketol-isomerase</fullName>
        <ecNumber evidence="7">5.3.1.17</ecNumber>
    </recommendedName>
    <alternativeName>
        <fullName evidence="7">5-keto-4-deoxyuronate isomerase</fullName>
    </alternativeName>
    <alternativeName>
        <fullName evidence="7">DKI isomerase</fullName>
    </alternativeName>
</protein>
<comment type="similarity">
    <text evidence="3 7">Belongs to the KduI family.</text>
</comment>
<comment type="function">
    <text evidence="7">Catalyzes the isomerization of 5-dehydro-4-deoxy-D-glucuronate to 3-deoxy-D-glycero-2,5-hexodiulosonate.</text>
</comment>
<dbReference type="CDD" id="cd20294">
    <property type="entry name" value="cupin_KduI_N"/>
    <property type="match status" value="1"/>
</dbReference>
<comment type="catalytic activity">
    <reaction evidence="1 7">
        <text>5-dehydro-4-deoxy-D-glucuronate = 3-deoxy-D-glycero-2,5-hexodiulosonate</text>
        <dbReference type="Rhea" id="RHEA:23896"/>
        <dbReference type="ChEBI" id="CHEBI:17117"/>
        <dbReference type="ChEBI" id="CHEBI:29071"/>
        <dbReference type="EC" id="5.3.1.17"/>
    </reaction>
</comment>
<dbReference type="InterPro" id="IPR021120">
    <property type="entry name" value="KduI/IolB_isomerase"/>
</dbReference>
<dbReference type="GO" id="GO:0045490">
    <property type="term" value="P:pectin catabolic process"/>
    <property type="evidence" value="ECO:0007669"/>
    <property type="project" value="UniProtKB-UniRule"/>
</dbReference>
<comment type="cofactor">
    <cofactor evidence="7">
        <name>Zn(2+)</name>
        <dbReference type="ChEBI" id="CHEBI:29105"/>
    </cofactor>
    <text evidence="7">Binds 1 zinc ion per subunit.</text>
</comment>
<dbReference type="EMBL" id="FOCO01000015">
    <property type="protein sequence ID" value="SEN48089.1"/>
    <property type="molecule type" value="Genomic_DNA"/>
</dbReference>
<feature type="binding site" evidence="7">
    <location>
        <position position="241"/>
    </location>
    <ligand>
        <name>Zn(2+)</name>
        <dbReference type="ChEBI" id="CHEBI:29105"/>
    </ligand>
</feature>
<dbReference type="Gene3D" id="2.60.120.520">
    <property type="entry name" value="pectin degrading enzyme 5-keto 4- deoxyuronate isomerase, domain 1"/>
    <property type="match status" value="1"/>
</dbReference>
<dbReference type="Pfam" id="PF04962">
    <property type="entry name" value="KduI"/>
    <property type="match status" value="1"/>
</dbReference>
<keyword evidence="6 7" id="KW-0413">Isomerase</keyword>
<evidence type="ECO:0000256" key="6">
    <source>
        <dbReference type="ARBA" id="ARBA00023235"/>
    </source>
</evidence>
<keyword evidence="9" id="KW-1185">Reference proteome</keyword>
<evidence type="ECO:0000256" key="4">
    <source>
        <dbReference type="ARBA" id="ARBA00022723"/>
    </source>
</evidence>
<dbReference type="Proteomes" id="UP000183002">
    <property type="component" value="Unassembled WGS sequence"/>
</dbReference>
<organism evidence="8 9">
    <name type="scientific">Pseudorhodobacter antarcticus</name>
    <dbReference type="NCBI Taxonomy" id="1077947"/>
    <lineage>
        <taxon>Bacteria</taxon>
        <taxon>Pseudomonadati</taxon>
        <taxon>Pseudomonadota</taxon>
        <taxon>Alphaproteobacteria</taxon>
        <taxon>Rhodobacterales</taxon>
        <taxon>Paracoccaceae</taxon>
        <taxon>Pseudorhodobacter</taxon>
    </lineage>
</organism>
<dbReference type="OrthoDB" id="9770644at2"/>
<dbReference type="AlphaFoldDB" id="A0A1H8GWD0"/>
<keyword evidence="5 7" id="KW-0862">Zinc</keyword>
<evidence type="ECO:0000313" key="8">
    <source>
        <dbReference type="EMBL" id="SEN48089.1"/>
    </source>
</evidence>